<proteinExistence type="predicted"/>
<accession>A0ACC0ZWW4</accession>
<gene>
    <name evidence="1" type="ORF">Patl1_22913</name>
</gene>
<keyword evidence="2" id="KW-1185">Reference proteome</keyword>
<reference evidence="2" key="1">
    <citation type="journal article" date="2023" name="G3 (Bethesda)">
        <title>Genome assembly and association tests identify interacting loci associated with vigor, precocity, and sex in interspecific pistachio rootstocks.</title>
        <authorList>
            <person name="Palmer W."/>
            <person name="Jacygrad E."/>
            <person name="Sagayaradj S."/>
            <person name="Cavanaugh K."/>
            <person name="Han R."/>
            <person name="Bertier L."/>
            <person name="Beede B."/>
            <person name="Kafkas S."/>
            <person name="Golino D."/>
            <person name="Preece J."/>
            <person name="Michelmore R."/>
        </authorList>
    </citation>
    <scope>NUCLEOTIDE SEQUENCE [LARGE SCALE GENOMIC DNA]</scope>
</reference>
<name>A0ACC0ZWW4_9ROSI</name>
<organism evidence="1 2">
    <name type="scientific">Pistacia atlantica</name>
    <dbReference type="NCBI Taxonomy" id="434234"/>
    <lineage>
        <taxon>Eukaryota</taxon>
        <taxon>Viridiplantae</taxon>
        <taxon>Streptophyta</taxon>
        <taxon>Embryophyta</taxon>
        <taxon>Tracheophyta</taxon>
        <taxon>Spermatophyta</taxon>
        <taxon>Magnoliopsida</taxon>
        <taxon>eudicotyledons</taxon>
        <taxon>Gunneridae</taxon>
        <taxon>Pentapetalae</taxon>
        <taxon>rosids</taxon>
        <taxon>malvids</taxon>
        <taxon>Sapindales</taxon>
        <taxon>Anacardiaceae</taxon>
        <taxon>Pistacia</taxon>
    </lineage>
</organism>
<sequence>MMKKAAFSNVLMGDASTLIPMFADDEDNKISGIMGLDLHPNSLASQLSNVFSYCIVPYDDDFPFDVHPHILRFGADVYFPPYPIPTTHYVSVAGTNSYYLRLLDISVGGSRLNFPRGTFEPSSSGVFIDSGTPFTTLTTGAANRINVFERVNRAFWRYYDSRNLVRYPTEPDDSFHVCYMIPQNFRDYPSMTFHFRGADYEVDGRFVNIRFDDEGYFCVAIMPEETDSILGAYYMQNMRIIHNGGIGAVQFFQAQCAGDHF</sequence>
<dbReference type="EMBL" id="CM047909">
    <property type="protein sequence ID" value="KAJ0079062.1"/>
    <property type="molecule type" value="Genomic_DNA"/>
</dbReference>
<comment type="caution">
    <text evidence="1">The sequence shown here is derived from an EMBL/GenBank/DDBJ whole genome shotgun (WGS) entry which is preliminary data.</text>
</comment>
<evidence type="ECO:0000313" key="2">
    <source>
        <dbReference type="Proteomes" id="UP001164250"/>
    </source>
</evidence>
<evidence type="ECO:0000313" key="1">
    <source>
        <dbReference type="EMBL" id="KAJ0079062.1"/>
    </source>
</evidence>
<dbReference type="Proteomes" id="UP001164250">
    <property type="component" value="Chromosome 13"/>
</dbReference>
<protein>
    <submittedName>
        <fullName evidence="1">Uncharacterized protein</fullName>
    </submittedName>
</protein>